<dbReference type="EMBL" id="AFNT02000022">
    <property type="protein sequence ID" value="ERJ05998.1"/>
    <property type="molecule type" value="Genomic_DNA"/>
</dbReference>
<dbReference type="Pfam" id="PF04967">
    <property type="entry name" value="HTH_10"/>
    <property type="match status" value="1"/>
</dbReference>
<evidence type="ECO:0000256" key="2">
    <source>
        <dbReference type="ARBA" id="ARBA00023163"/>
    </source>
</evidence>
<dbReference type="Gene3D" id="1.10.10.10">
    <property type="entry name" value="Winged helix-like DNA-binding domain superfamily/Winged helix DNA-binding domain"/>
    <property type="match status" value="1"/>
</dbReference>
<accession>U2E113</accession>
<evidence type="ECO:0000313" key="5">
    <source>
        <dbReference type="EMBL" id="ERJ05998.1"/>
    </source>
</evidence>
<evidence type="ECO:0000313" key="6">
    <source>
        <dbReference type="Proteomes" id="UP000003861"/>
    </source>
</evidence>
<dbReference type="RefSeq" id="WP_008526382.1">
    <property type="nucleotide sequence ID" value="NZ_AFNT02000022.1"/>
</dbReference>
<dbReference type="InterPro" id="IPR007050">
    <property type="entry name" value="HTH_bacterioopsin"/>
</dbReference>
<feature type="non-terminal residue" evidence="5">
    <location>
        <position position="1"/>
    </location>
</feature>
<evidence type="ECO:0000259" key="3">
    <source>
        <dbReference type="Pfam" id="PF04967"/>
    </source>
</evidence>
<dbReference type="PANTHER" id="PTHR34236">
    <property type="entry name" value="DIMETHYL SULFOXIDE REDUCTASE TRANSCRIPTIONAL ACTIVATOR"/>
    <property type="match status" value="1"/>
</dbReference>
<dbReference type="PATRIC" id="fig|1033806.13.peg.1779"/>
<evidence type="ECO:0000256" key="1">
    <source>
        <dbReference type="ARBA" id="ARBA00023015"/>
    </source>
</evidence>
<dbReference type="InterPro" id="IPR013324">
    <property type="entry name" value="RNA_pol_sigma_r3/r4-like"/>
</dbReference>
<proteinExistence type="predicted"/>
<name>U2E113_9EURY</name>
<dbReference type="PANTHER" id="PTHR34236:SF1">
    <property type="entry name" value="DIMETHYL SULFOXIDE REDUCTASE TRANSCRIPTIONAL ACTIVATOR"/>
    <property type="match status" value="1"/>
</dbReference>
<sequence length="191" mass="20922">DLGVNTYRLVFWAHGVDDDTLEATLRADPTVATVKRLSSKASGTLYRSTHADLPTVAVYNAAIEHDVLVLAGSSDGDGWNVRLRIPDREALSVFCDRCAQLGVDVSVRSIRDRNEAPLDDEFGLTTSQRELLALAWDRGYFSIPRDASLSELAAELGISQQAASERLRRGLRTMVSNTVCEDDVIANCRSP</sequence>
<reference evidence="5 6" key="2">
    <citation type="journal article" date="2013" name="PLoS ONE">
        <title>INDIGO - INtegrated Data Warehouse of MIcrobial GenOmes with Examples from the Red Sea Extremophiles.</title>
        <authorList>
            <person name="Alam I."/>
            <person name="Antunes A."/>
            <person name="Kamau A.A."/>
            <person name="Ba Alawi W."/>
            <person name="Kalkatawi M."/>
            <person name="Stingl U."/>
            <person name="Bajic V.B."/>
        </authorList>
    </citation>
    <scope>NUCLEOTIDE SEQUENCE [LARGE SCALE GENOMIC DNA]</scope>
    <source>
        <strain evidence="5 6">SARL4B</strain>
    </source>
</reference>
<dbReference type="eggNOG" id="arCOG02280">
    <property type="taxonomic scope" value="Archaea"/>
</dbReference>
<dbReference type="InterPro" id="IPR036388">
    <property type="entry name" value="WH-like_DNA-bd_sf"/>
</dbReference>
<dbReference type="AlphaFoldDB" id="U2E113"/>
<dbReference type="Pfam" id="PF15915">
    <property type="entry name" value="BAT"/>
    <property type="match status" value="1"/>
</dbReference>
<dbReference type="SUPFAM" id="SSF88659">
    <property type="entry name" value="Sigma3 and sigma4 domains of RNA polymerase sigma factors"/>
    <property type="match status" value="1"/>
</dbReference>
<feature type="domain" description="Bacterioopsin transcriptional activator GAF and HTH associated" evidence="4">
    <location>
        <begin position="5"/>
        <end position="116"/>
    </location>
</feature>
<evidence type="ECO:0000259" key="4">
    <source>
        <dbReference type="Pfam" id="PF15915"/>
    </source>
</evidence>
<organism evidence="5 6">
    <name type="scientific">Halorhabdus tiamatea SARL4B</name>
    <dbReference type="NCBI Taxonomy" id="1033806"/>
    <lineage>
        <taxon>Archaea</taxon>
        <taxon>Methanobacteriati</taxon>
        <taxon>Methanobacteriota</taxon>
        <taxon>Stenosarchaea group</taxon>
        <taxon>Halobacteria</taxon>
        <taxon>Halobacteriales</taxon>
        <taxon>Haloarculaceae</taxon>
        <taxon>Halorhabdus</taxon>
    </lineage>
</organism>
<dbReference type="InterPro" id="IPR031803">
    <property type="entry name" value="BAT_GAF/HTH-assoc"/>
</dbReference>
<comment type="caution">
    <text evidence="5">The sequence shown here is derived from an EMBL/GenBank/DDBJ whole genome shotgun (WGS) entry which is preliminary data.</text>
</comment>
<reference evidence="5 6" key="1">
    <citation type="journal article" date="2011" name="J. Bacteriol.">
        <title>Genome sequence of Halorhabdus tiamatea, the first archaeon isolated from a deep-sea anoxic brine lake.</title>
        <authorList>
            <person name="Antunes A."/>
            <person name="Alam I."/>
            <person name="Bajic V.B."/>
            <person name="Stingl U."/>
        </authorList>
    </citation>
    <scope>NUCLEOTIDE SEQUENCE [LARGE SCALE GENOMIC DNA]</scope>
    <source>
        <strain evidence="5 6">SARL4B</strain>
    </source>
</reference>
<gene>
    <name evidence="5" type="ORF">HLRTI_002031</name>
</gene>
<keyword evidence="1" id="KW-0805">Transcription regulation</keyword>
<feature type="domain" description="HTH bat-type" evidence="3">
    <location>
        <begin position="124"/>
        <end position="172"/>
    </location>
</feature>
<dbReference type="STRING" id="1033806.HTIA_1849"/>
<dbReference type="Proteomes" id="UP000003861">
    <property type="component" value="Unassembled WGS sequence"/>
</dbReference>
<protein>
    <submittedName>
        <fullName evidence="5">Bacterio-opsin activator HTH domain protein</fullName>
    </submittedName>
</protein>
<keyword evidence="2" id="KW-0804">Transcription</keyword>